<feature type="transmembrane region" description="Helical" evidence="2">
    <location>
        <begin position="99"/>
        <end position="118"/>
    </location>
</feature>
<evidence type="ECO:0000256" key="1">
    <source>
        <dbReference type="SAM" id="MobiDB-lite"/>
    </source>
</evidence>
<dbReference type="AlphaFoldDB" id="A0AAE0U8X5"/>
<feature type="compositionally biased region" description="Basic and acidic residues" evidence="1">
    <location>
        <begin position="189"/>
        <end position="217"/>
    </location>
</feature>
<feature type="chain" id="PRO_5042149878" evidence="3">
    <location>
        <begin position="33"/>
        <end position="401"/>
    </location>
</feature>
<feature type="transmembrane region" description="Helical" evidence="2">
    <location>
        <begin position="124"/>
        <end position="148"/>
    </location>
</feature>
<evidence type="ECO:0000313" key="5">
    <source>
        <dbReference type="Proteomes" id="UP001285441"/>
    </source>
</evidence>
<keyword evidence="2" id="KW-1133">Transmembrane helix</keyword>
<protein>
    <submittedName>
        <fullName evidence="4">Uncharacterized protein</fullName>
    </submittedName>
</protein>
<organism evidence="4 5">
    <name type="scientific">Podospora didyma</name>
    <dbReference type="NCBI Taxonomy" id="330526"/>
    <lineage>
        <taxon>Eukaryota</taxon>
        <taxon>Fungi</taxon>
        <taxon>Dikarya</taxon>
        <taxon>Ascomycota</taxon>
        <taxon>Pezizomycotina</taxon>
        <taxon>Sordariomycetes</taxon>
        <taxon>Sordariomycetidae</taxon>
        <taxon>Sordariales</taxon>
        <taxon>Podosporaceae</taxon>
        <taxon>Podospora</taxon>
    </lineage>
</organism>
<keyword evidence="2" id="KW-0472">Membrane</keyword>
<accession>A0AAE0U8X5</accession>
<reference evidence="4" key="1">
    <citation type="journal article" date="2023" name="Mol. Phylogenet. Evol.">
        <title>Genome-scale phylogeny and comparative genomics of the fungal order Sordariales.</title>
        <authorList>
            <person name="Hensen N."/>
            <person name="Bonometti L."/>
            <person name="Westerberg I."/>
            <person name="Brannstrom I.O."/>
            <person name="Guillou S."/>
            <person name="Cros-Aarteil S."/>
            <person name="Calhoun S."/>
            <person name="Haridas S."/>
            <person name="Kuo A."/>
            <person name="Mondo S."/>
            <person name="Pangilinan J."/>
            <person name="Riley R."/>
            <person name="LaButti K."/>
            <person name="Andreopoulos B."/>
            <person name="Lipzen A."/>
            <person name="Chen C."/>
            <person name="Yan M."/>
            <person name="Daum C."/>
            <person name="Ng V."/>
            <person name="Clum A."/>
            <person name="Steindorff A."/>
            <person name="Ohm R.A."/>
            <person name="Martin F."/>
            <person name="Silar P."/>
            <person name="Natvig D.O."/>
            <person name="Lalanne C."/>
            <person name="Gautier V."/>
            <person name="Ament-Velasquez S.L."/>
            <person name="Kruys A."/>
            <person name="Hutchinson M.I."/>
            <person name="Powell A.J."/>
            <person name="Barry K."/>
            <person name="Miller A.N."/>
            <person name="Grigoriev I.V."/>
            <person name="Debuchy R."/>
            <person name="Gladieux P."/>
            <person name="Hiltunen Thoren M."/>
            <person name="Johannesson H."/>
        </authorList>
    </citation>
    <scope>NUCLEOTIDE SEQUENCE</scope>
    <source>
        <strain evidence="4">CBS 232.78</strain>
    </source>
</reference>
<keyword evidence="3" id="KW-0732">Signal</keyword>
<name>A0AAE0U8X5_9PEZI</name>
<comment type="caution">
    <text evidence="4">The sequence shown here is derived from an EMBL/GenBank/DDBJ whole genome shotgun (WGS) entry which is preliminary data.</text>
</comment>
<sequence>MTTTTSFSPIPTTGTIIIILFLIILHANPVNADRLTDWLNNPGYDQGGTAREQIHCYALPFGAIGFASHLLTYVTVLCLASGRSPWWPKRKLTGRKVNLAFGIIGLSITIPLTVLTMMHCRNSWSFILISVWKLVLSVTLSFMTINAARRILDEPQRILGRNSTNFYDYATYRGASLSPGRHQGQGSTKESRSRSTDRGYAHPQRDASAEGRGRDNPAGRGRHSAANDSTYHGDVSPSPRPREDHRTRSGGFTTSVSEAGHHKKDAFRDVMWWSLLYVPGCIIGFVGVMNLLYHNFADVEGLRTVTYVFIGIPAGLVVLSLVLMRYLMKRDVADEGWVFITGFGAALTGLTVVLVFTVLFAFYADFVLAALADDWVGVPSSENAVFYWTYFAAKRLPMVSI</sequence>
<feature type="transmembrane region" description="Helical" evidence="2">
    <location>
        <begin position="270"/>
        <end position="293"/>
    </location>
</feature>
<dbReference type="EMBL" id="JAULSW010000001">
    <property type="protein sequence ID" value="KAK3395318.1"/>
    <property type="molecule type" value="Genomic_DNA"/>
</dbReference>
<proteinExistence type="predicted"/>
<feature type="transmembrane region" description="Helical" evidence="2">
    <location>
        <begin position="305"/>
        <end position="324"/>
    </location>
</feature>
<keyword evidence="2" id="KW-0812">Transmembrane</keyword>
<reference evidence="4" key="2">
    <citation type="submission" date="2023-06" db="EMBL/GenBank/DDBJ databases">
        <authorList>
            <consortium name="Lawrence Berkeley National Laboratory"/>
            <person name="Haridas S."/>
            <person name="Hensen N."/>
            <person name="Bonometti L."/>
            <person name="Westerberg I."/>
            <person name="Brannstrom I.O."/>
            <person name="Guillou S."/>
            <person name="Cros-Aarteil S."/>
            <person name="Calhoun S."/>
            <person name="Kuo A."/>
            <person name="Mondo S."/>
            <person name="Pangilinan J."/>
            <person name="Riley R."/>
            <person name="LaButti K."/>
            <person name="Andreopoulos B."/>
            <person name="Lipzen A."/>
            <person name="Chen C."/>
            <person name="Yanf M."/>
            <person name="Daum C."/>
            <person name="Ng V."/>
            <person name="Clum A."/>
            <person name="Steindorff A."/>
            <person name="Ohm R."/>
            <person name="Martin F."/>
            <person name="Silar P."/>
            <person name="Natvig D."/>
            <person name="Lalanne C."/>
            <person name="Gautier V."/>
            <person name="Ament-velasquez S.L."/>
            <person name="Kruys A."/>
            <person name="Hutchinson M.I."/>
            <person name="Powell A.J."/>
            <person name="Barry K."/>
            <person name="Miller A.N."/>
            <person name="Grigoriev I.V."/>
            <person name="Debuchy R."/>
            <person name="Gladieux P."/>
            <person name="Thoren M.H."/>
            <person name="Johannesson H."/>
        </authorList>
    </citation>
    <scope>NUCLEOTIDE SEQUENCE</scope>
    <source>
        <strain evidence="4">CBS 232.78</strain>
    </source>
</reference>
<feature type="signal peptide" evidence="3">
    <location>
        <begin position="1"/>
        <end position="32"/>
    </location>
</feature>
<feature type="transmembrane region" description="Helical" evidence="2">
    <location>
        <begin position="56"/>
        <end position="79"/>
    </location>
</feature>
<evidence type="ECO:0000256" key="3">
    <source>
        <dbReference type="SAM" id="SignalP"/>
    </source>
</evidence>
<gene>
    <name evidence="4" type="ORF">B0H63DRAFT_506802</name>
</gene>
<keyword evidence="5" id="KW-1185">Reference proteome</keyword>
<dbReference type="Proteomes" id="UP001285441">
    <property type="component" value="Unassembled WGS sequence"/>
</dbReference>
<feature type="transmembrane region" description="Helical" evidence="2">
    <location>
        <begin position="336"/>
        <end position="364"/>
    </location>
</feature>
<evidence type="ECO:0000313" key="4">
    <source>
        <dbReference type="EMBL" id="KAK3395318.1"/>
    </source>
</evidence>
<evidence type="ECO:0000256" key="2">
    <source>
        <dbReference type="SAM" id="Phobius"/>
    </source>
</evidence>
<feature type="region of interest" description="Disordered" evidence="1">
    <location>
        <begin position="177"/>
        <end position="257"/>
    </location>
</feature>